<sequence length="163" mass="17647">MRYLLPILVALLLGACGADEQGDETPRENAKPAVVTTEPVQKPVEPPVQAPAEEPPLVEEEVAPPTPKKAAERVKADKKVQKMVQKAPKTKLDLSLPPELTAQLNAEDQAAEDGLAPILPAFFEEKKPITNPFQLSGKLLTGEAGSEFSNSVEGAQLEFEFRR</sequence>
<reference evidence="3" key="1">
    <citation type="submission" date="2021-05" db="EMBL/GenBank/DDBJ databases">
        <title>Complete genome sequence of Pseudomonas seleniipraecipitans strain D1-6.</title>
        <authorList>
            <person name="Lafi F."/>
            <person name="Eida A."/>
            <person name="Alam I."/>
            <person name="Hert H."/>
            <person name="Saad M."/>
        </authorList>
    </citation>
    <scope>NUCLEOTIDE SEQUENCE</scope>
    <source>
        <strain evidence="3">D1-6</strain>
    </source>
</reference>
<evidence type="ECO:0000313" key="3">
    <source>
        <dbReference type="EMBL" id="UUD64595.1"/>
    </source>
</evidence>
<dbReference type="PROSITE" id="PS51257">
    <property type="entry name" value="PROKAR_LIPOPROTEIN"/>
    <property type="match status" value="1"/>
</dbReference>
<protein>
    <recommendedName>
        <fullName evidence="5">Translation initiation factor 2</fullName>
    </recommendedName>
</protein>
<feature type="compositionally biased region" description="Low complexity" evidence="1">
    <location>
        <begin position="34"/>
        <end position="43"/>
    </location>
</feature>
<dbReference type="RefSeq" id="WP_164090991.1">
    <property type="nucleotide sequence ID" value="NZ_CP076114.1"/>
</dbReference>
<evidence type="ECO:0000256" key="1">
    <source>
        <dbReference type="SAM" id="MobiDB-lite"/>
    </source>
</evidence>
<evidence type="ECO:0000313" key="4">
    <source>
        <dbReference type="Proteomes" id="UP000887421"/>
    </source>
</evidence>
<accession>A0ABY5JAE5</accession>
<evidence type="ECO:0008006" key="5">
    <source>
        <dbReference type="Google" id="ProtNLM"/>
    </source>
</evidence>
<keyword evidence="4" id="KW-1185">Reference proteome</keyword>
<feature type="signal peptide" evidence="2">
    <location>
        <begin position="1"/>
        <end position="18"/>
    </location>
</feature>
<dbReference type="Proteomes" id="UP000887421">
    <property type="component" value="Chromosome"/>
</dbReference>
<keyword evidence="2" id="KW-0732">Signal</keyword>
<feature type="compositionally biased region" description="Basic and acidic residues" evidence="1">
    <location>
        <begin position="69"/>
        <end position="79"/>
    </location>
</feature>
<proteinExistence type="predicted"/>
<dbReference type="EMBL" id="CP076114">
    <property type="protein sequence ID" value="UUD64595.1"/>
    <property type="molecule type" value="Genomic_DNA"/>
</dbReference>
<evidence type="ECO:0000256" key="2">
    <source>
        <dbReference type="SAM" id="SignalP"/>
    </source>
</evidence>
<organism evidence="3 4">
    <name type="scientific">Phytopseudomonas seleniipraecipitans</name>
    <dbReference type="NCBI Taxonomy" id="640205"/>
    <lineage>
        <taxon>Bacteria</taxon>
        <taxon>Pseudomonadati</taxon>
        <taxon>Pseudomonadota</taxon>
        <taxon>Gammaproteobacteria</taxon>
        <taxon>Pseudomonadales</taxon>
        <taxon>Pseudomonadaceae</taxon>
        <taxon>Phytopseudomonas</taxon>
    </lineage>
</organism>
<feature type="region of interest" description="Disordered" evidence="1">
    <location>
        <begin position="19"/>
        <end position="79"/>
    </location>
</feature>
<feature type="chain" id="PRO_5047194086" description="Translation initiation factor 2" evidence="2">
    <location>
        <begin position="19"/>
        <end position="163"/>
    </location>
</feature>
<name>A0ABY5JAE5_9GAMM</name>
<gene>
    <name evidence="3" type="ORF">D16iCDA_02520</name>
</gene>